<accession>A0A9N8RTK8</accession>
<gene>
    <name evidence="2" type="ORF">LMG31841_00952</name>
</gene>
<dbReference type="Proteomes" id="UP000789704">
    <property type="component" value="Unassembled WGS sequence"/>
</dbReference>
<evidence type="ECO:0000313" key="2">
    <source>
        <dbReference type="EMBL" id="CAG4890005.1"/>
    </source>
</evidence>
<evidence type="ECO:0000313" key="3">
    <source>
        <dbReference type="Proteomes" id="UP000789704"/>
    </source>
</evidence>
<keyword evidence="3" id="KW-1185">Reference proteome</keyword>
<feature type="transmembrane region" description="Helical" evidence="1">
    <location>
        <begin position="46"/>
        <end position="63"/>
    </location>
</feature>
<keyword evidence="1" id="KW-0472">Membrane</keyword>
<keyword evidence="1" id="KW-0812">Transmembrane</keyword>
<keyword evidence="1" id="KW-1133">Transmembrane helix</keyword>
<dbReference type="AlphaFoldDB" id="A0A9N8RTK8"/>
<reference evidence="2" key="1">
    <citation type="submission" date="2021-04" db="EMBL/GenBank/DDBJ databases">
        <authorList>
            <person name="Vanwijnsberghe S."/>
        </authorList>
    </citation>
    <scope>NUCLEOTIDE SEQUENCE</scope>
    <source>
        <strain evidence="2">LMG 31841</strain>
    </source>
</reference>
<evidence type="ECO:0000256" key="1">
    <source>
        <dbReference type="SAM" id="Phobius"/>
    </source>
</evidence>
<comment type="caution">
    <text evidence="2">The sequence shown here is derived from an EMBL/GenBank/DDBJ whole genome shotgun (WGS) entry which is preliminary data.</text>
</comment>
<sequence>MKRAMRAGKGVTLGEALKALEQRAAMLLKEPARSTRRLRGQAPGTSLHYFVFAAFASAATALFESCCEFMNFVTTSEIAPAAASG</sequence>
<dbReference type="EMBL" id="CAJQZC010000002">
    <property type="protein sequence ID" value="CAG4890005.1"/>
    <property type="molecule type" value="Genomic_DNA"/>
</dbReference>
<protein>
    <submittedName>
        <fullName evidence="2">Uncharacterized protein</fullName>
    </submittedName>
</protein>
<organism evidence="2 3">
    <name type="scientific">Paraburkholderia saeva</name>
    <dbReference type="NCBI Taxonomy" id="2777537"/>
    <lineage>
        <taxon>Bacteria</taxon>
        <taxon>Pseudomonadati</taxon>
        <taxon>Pseudomonadota</taxon>
        <taxon>Betaproteobacteria</taxon>
        <taxon>Burkholderiales</taxon>
        <taxon>Burkholderiaceae</taxon>
        <taxon>Paraburkholderia</taxon>
    </lineage>
</organism>
<name>A0A9N8RTK8_9BURK</name>
<proteinExistence type="predicted"/>